<dbReference type="Gene3D" id="3.90.75.20">
    <property type="match status" value="1"/>
</dbReference>
<organism evidence="3 4">
    <name type="scientific">Yersinia kristensenii</name>
    <dbReference type="NCBI Taxonomy" id="28152"/>
    <lineage>
        <taxon>Bacteria</taxon>
        <taxon>Pseudomonadati</taxon>
        <taxon>Pseudomonadota</taxon>
        <taxon>Gammaproteobacteria</taxon>
        <taxon>Enterobacterales</taxon>
        <taxon>Yersiniaceae</taxon>
        <taxon>Yersinia</taxon>
    </lineage>
</organism>
<dbReference type="InterPro" id="IPR010902">
    <property type="entry name" value="NUMOD4"/>
</dbReference>
<gene>
    <name evidence="3" type="ORF">ERS008491_02689</name>
</gene>
<name>A0A0T9LH80_YERKR</name>
<accession>A0A0T9LH80</accession>
<feature type="domain" description="NUMOD4" evidence="1">
    <location>
        <begin position="8"/>
        <end position="44"/>
    </location>
</feature>
<evidence type="ECO:0000313" key="3">
    <source>
        <dbReference type="EMBL" id="CNE95018.1"/>
    </source>
</evidence>
<dbReference type="SUPFAM" id="SSF54060">
    <property type="entry name" value="His-Me finger endonucleases"/>
    <property type="match status" value="1"/>
</dbReference>
<feature type="domain" description="HNH nuclease" evidence="2">
    <location>
        <begin position="59"/>
        <end position="99"/>
    </location>
</feature>
<reference evidence="3 4" key="1">
    <citation type="submission" date="2015-03" db="EMBL/GenBank/DDBJ databases">
        <authorList>
            <person name="Murphy D."/>
        </authorList>
    </citation>
    <scope>NUCLEOTIDE SEQUENCE [LARGE SCALE GENOMIC DNA]</scope>
    <source>
        <strain evidence="3 4">FCF326</strain>
    </source>
</reference>
<dbReference type="InterPro" id="IPR003615">
    <property type="entry name" value="HNH_nuc"/>
</dbReference>
<dbReference type="EMBL" id="CPYI01000010">
    <property type="protein sequence ID" value="CNE95018.1"/>
    <property type="molecule type" value="Genomic_DNA"/>
</dbReference>
<evidence type="ECO:0000259" key="1">
    <source>
        <dbReference type="Pfam" id="PF07463"/>
    </source>
</evidence>
<sequence length="170" mass="19859">MEFWKQTKYENYEVSNTGKVRNTKTNKILNGSIGKSNGYWRISISIGDTGSKYTKTIEVHRLVAETFHGLHSPLIVDHIDGNKLNNDESNLQWISQANNLAKAKKRTKKERMFTFDEYESIHVEFLSNKQTITSLTHWINNKFNMNHSRPNIGKMIRGDTYKIFYNQLNN</sequence>
<proteinExistence type="predicted"/>
<dbReference type="InterPro" id="IPR044925">
    <property type="entry name" value="His-Me_finger_sf"/>
</dbReference>
<dbReference type="RefSeq" id="WP_050119737.1">
    <property type="nucleotide sequence ID" value="NZ_CAWMAB010000010.1"/>
</dbReference>
<dbReference type="AlphaFoldDB" id="A0A0T9LH80"/>
<protein>
    <submittedName>
        <fullName evidence="3">NUMOD4 motif</fullName>
    </submittedName>
</protein>
<dbReference type="GO" id="GO:0016788">
    <property type="term" value="F:hydrolase activity, acting on ester bonds"/>
    <property type="evidence" value="ECO:0007669"/>
    <property type="project" value="InterPro"/>
</dbReference>
<dbReference type="Pfam" id="PF13392">
    <property type="entry name" value="HNH_3"/>
    <property type="match status" value="1"/>
</dbReference>
<evidence type="ECO:0000313" key="4">
    <source>
        <dbReference type="Proteomes" id="UP000045824"/>
    </source>
</evidence>
<dbReference type="Pfam" id="PF07463">
    <property type="entry name" value="NUMOD4"/>
    <property type="match status" value="1"/>
</dbReference>
<evidence type="ECO:0000259" key="2">
    <source>
        <dbReference type="Pfam" id="PF13392"/>
    </source>
</evidence>
<dbReference type="Proteomes" id="UP000045824">
    <property type="component" value="Unassembled WGS sequence"/>
</dbReference>